<dbReference type="PANTHER" id="PTHR24567">
    <property type="entry name" value="CRP FAMILY TRANSCRIPTIONAL REGULATORY PROTEIN"/>
    <property type="match status" value="1"/>
</dbReference>
<dbReference type="GO" id="GO:0003677">
    <property type="term" value="F:DNA binding"/>
    <property type="evidence" value="ECO:0007669"/>
    <property type="project" value="UniProtKB-KW"/>
</dbReference>
<dbReference type="GO" id="GO:0005829">
    <property type="term" value="C:cytosol"/>
    <property type="evidence" value="ECO:0007669"/>
    <property type="project" value="TreeGrafter"/>
</dbReference>
<dbReference type="PANTHER" id="PTHR24567:SF58">
    <property type="entry name" value="CYCLIC AMP-BINDING REGULATORY PROTEIN"/>
    <property type="match status" value="1"/>
</dbReference>
<dbReference type="InterPro" id="IPR000595">
    <property type="entry name" value="cNMP-bd_dom"/>
</dbReference>
<evidence type="ECO:0000313" key="7">
    <source>
        <dbReference type="Proteomes" id="UP000176204"/>
    </source>
</evidence>
<dbReference type="SUPFAM" id="SSF46785">
    <property type="entry name" value="Winged helix' DNA-binding domain"/>
    <property type="match status" value="1"/>
</dbReference>
<dbReference type="InterPro" id="IPR018490">
    <property type="entry name" value="cNMP-bd_dom_sf"/>
</dbReference>
<dbReference type="SUPFAM" id="SSF51206">
    <property type="entry name" value="cAMP-binding domain-like"/>
    <property type="match status" value="1"/>
</dbReference>
<dbReference type="PROSITE" id="PS50042">
    <property type="entry name" value="CNMP_BINDING_3"/>
    <property type="match status" value="1"/>
</dbReference>
<evidence type="ECO:0000256" key="1">
    <source>
        <dbReference type="ARBA" id="ARBA00023015"/>
    </source>
</evidence>
<dbReference type="STRING" id="1679444.PYTT_1490"/>
<evidence type="ECO:0000256" key="2">
    <source>
        <dbReference type="ARBA" id="ARBA00023125"/>
    </source>
</evidence>
<dbReference type="GO" id="GO:0003700">
    <property type="term" value="F:DNA-binding transcription factor activity"/>
    <property type="evidence" value="ECO:0007669"/>
    <property type="project" value="TreeGrafter"/>
</dbReference>
<dbReference type="Pfam" id="PF13545">
    <property type="entry name" value="HTH_Crp_2"/>
    <property type="match status" value="1"/>
</dbReference>
<dbReference type="RefSeq" id="WP_083076935.1">
    <property type="nucleotide sequence ID" value="NZ_LIGX01000035.1"/>
</dbReference>
<dbReference type="CDD" id="cd00038">
    <property type="entry name" value="CAP_ED"/>
    <property type="match status" value="1"/>
</dbReference>
<evidence type="ECO:0000313" key="6">
    <source>
        <dbReference type="EMBL" id="SEH89110.1"/>
    </source>
</evidence>
<protein>
    <submittedName>
        <fullName evidence="6">Rmlc-like jelly roll fold</fullName>
    </submittedName>
</protein>
<name>A0A1H6LVN9_9BACT</name>
<evidence type="ECO:0000259" key="5">
    <source>
        <dbReference type="PROSITE" id="PS51063"/>
    </source>
</evidence>
<dbReference type="InterPro" id="IPR036390">
    <property type="entry name" value="WH_DNA-bd_sf"/>
</dbReference>
<proteinExistence type="predicted"/>
<accession>A0A1H6LVN9</accession>
<dbReference type="PROSITE" id="PS51063">
    <property type="entry name" value="HTH_CRP_2"/>
    <property type="match status" value="1"/>
</dbReference>
<reference evidence="7" key="1">
    <citation type="submission" date="2016-09" db="EMBL/GenBank/DDBJ databases">
        <authorList>
            <person name="Koehorst J."/>
        </authorList>
    </citation>
    <scope>NUCLEOTIDE SEQUENCE [LARGE SCALE GENOMIC DNA]</scope>
</reference>
<dbReference type="Gene3D" id="2.60.120.10">
    <property type="entry name" value="Jelly Rolls"/>
    <property type="match status" value="1"/>
</dbReference>
<dbReference type="InterPro" id="IPR050397">
    <property type="entry name" value="Env_Response_Regulators"/>
</dbReference>
<evidence type="ECO:0000259" key="4">
    <source>
        <dbReference type="PROSITE" id="PS50042"/>
    </source>
</evidence>
<dbReference type="InterPro" id="IPR012318">
    <property type="entry name" value="HTH_CRP"/>
</dbReference>
<gene>
    <name evidence="6" type="ORF">PYTT_1490</name>
</gene>
<organism evidence="6 7">
    <name type="scientific">Akkermansia glycaniphila</name>
    <dbReference type="NCBI Taxonomy" id="1679444"/>
    <lineage>
        <taxon>Bacteria</taxon>
        <taxon>Pseudomonadati</taxon>
        <taxon>Verrucomicrobiota</taxon>
        <taxon>Verrucomicrobiia</taxon>
        <taxon>Verrucomicrobiales</taxon>
        <taxon>Akkermansiaceae</taxon>
        <taxon>Akkermansia</taxon>
    </lineage>
</organism>
<dbReference type="OrthoDB" id="3176638at2"/>
<dbReference type="Proteomes" id="UP000176204">
    <property type="component" value="Chromosome I"/>
</dbReference>
<feature type="domain" description="HTH crp-type" evidence="5">
    <location>
        <begin position="160"/>
        <end position="226"/>
    </location>
</feature>
<dbReference type="KEGG" id="agl:PYTT_1490"/>
<dbReference type="InterPro" id="IPR014710">
    <property type="entry name" value="RmlC-like_jellyroll"/>
</dbReference>
<sequence>MEMKSDADRLAAFMQFPLFAGLSRQDLAEFLEDGVVQVVKYGRGDVLFHAGDEPRFLFVLLSGAVHICRDSKEGRRMIAATVDRPGESLGGVYLFLKKRSYDRYAVADGQAALIRISRDFFEDPLSAVRPYYSRLMMNLLRIVSEKAFMLNRKLQLLSSGGLRRKIAGFLLEREAACGGRPVRMKREEMADFLGVARPSLSRELMQMQREGLLLVEGKELRPRDREALQRLADGE</sequence>
<dbReference type="EMBL" id="LT629973">
    <property type="protein sequence ID" value="SEH89110.1"/>
    <property type="molecule type" value="Genomic_DNA"/>
</dbReference>
<keyword evidence="7" id="KW-1185">Reference proteome</keyword>
<keyword evidence="2" id="KW-0238">DNA-binding</keyword>
<feature type="domain" description="Cyclic nucleotide-binding" evidence="4">
    <location>
        <begin position="18"/>
        <end position="142"/>
    </location>
</feature>
<keyword evidence="3" id="KW-0804">Transcription</keyword>
<evidence type="ECO:0000256" key="3">
    <source>
        <dbReference type="ARBA" id="ARBA00023163"/>
    </source>
</evidence>
<dbReference type="Pfam" id="PF00027">
    <property type="entry name" value="cNMP_binding"/>
    <property type="match status" value="1"/>
</dbReference>
<dbReference type="SMART" id="SM00100">
    <property type="entry name" value="cNMP"/>
    <property type="match status" value="1"/>
</dbReference>
<dbReference type="AlphaFoldDB" id="A0A1H6LVN9"/>
<dbReference type="SMART" id="SM00419">
    <property type="entry name" value="HTH_CRP"/>
    <property type="match status" value="1"/>
</dbReference>
<keyword evidence="1" id="KW-0805">Transcription regulation</keyword>